<dbReference type="OrthoDB" id="5770817at2"/>
<dbReference type="RefSeq" id="WP_157913064.1">
    <property type="nucleotide sequence ID" value="NZ_LN890655.1"/>
</dbReference>
<accession>A0A160T2T7</accession>
<evidence type="ECO:0000313" key="2">
    <source>
        <dbReference type="Proteomes" id="UP000215027"/>
    </source>
</evidence>
<reference evidence="1" key="1">
    <citation type="submission" date="2016-01" db="EMBL/GenBank/DDBJ databases">
        <authorList>
            <person name="Mcilroy J.S."/>
            <person name="Karst M S."/>
            <person name="Albertsen M."/>
        </authorList>
    </citation>
    <scope>NUCLEOTIDE SEQUENCE</scope>
    <source>
        <strain evidence="1">Cfx-K</strain>
    </source>
</reference>
<name>A0A160T2T7_9CHLR</name>
<dbReference type="Proteomes" id="UP000215027">
    <property type="component" value="Chromosome I"/>
</dbReference>
<dbReference type="KEGG" id="pbf:CFX0092_A2156"/>
<dbReference type="EMBL" id="LN890655">
    <property type="protein sequence ID" value="CUS04034.2"/>
    <property type="molecule type" value="Genomic_DNA"/>
</dbReference>
<protein>
    <submittedName>
        <fullName evidence="1">Uncharacterized protein</fullName>
    </submittedName>
</protein>
<keyword evidence="2" id="KW-1185">Reference proteome</keyword>
<proteinExistence type="predicted"/>
<organism evidence="1 2">
    <name type="scientific">Candidatus Promineifilum breve</name>
    <dbReference type="NCBI Taxonomy" id="1806508"/>
    <lineage>
        <taxon>Bacteria</taxon>
        <taxon>Bacillati</taxon>
        <taxon>Chloroflexota</taxon>
        <taxon>Ardenticatenia</taxon>
        <taxon>Candidatus Promineifilales</taxon>
        <taxon>Candidatus Promineifilaceae</taxon>
        <taxon>Candidatus Promineifilum</taxon>
    </lineage>
</organism>
<gene>
    <name evidence="1" type="ORF">CFX0092_A2156</name>
</gene>
<evidence type="ECO:0000313" key="1">
    <source>
        <dbReference type="EMBL" id="CUS04034.2"/>
    </source>
</evidence>
<sequence>MMWSDVRIAYPDQWLVVEALEAYTTAESLRIPQRLAVIESCSDGASAMQRYRSLHGEYPQREFYFVHTSREVLAIREHHWLGIRKGNADLAQR</sequence>
<dbReference type="AlphaFoldDB" id="A0A160T2T7"/>